<comment type="cofactor">
    <cofactor evidence="1">
        <name>Mg(2+)</name>
        <dbReference type="ChEBI" id="CHEBI:18420"/>
    </cofactor>
</comment>
<evidence type="ECO:0000313" key="8">
    <source>
        <dbReference type="EMBL" id="ATY34259.1"/>
    </source>
</evidence>
<keyword evidence="9" id="KW-1185">Reference proteome</keyword>
<keyword evidence="8" id="KW-0456">Lyase</keyword>
<accession>A0A2K8MQH6</accession>
<evidence type="ECO:0000313" key="9">
    <source>
        <dbReference type="Proteomes" id="UP000229081"/>
    </source>
</evidence>
<dbReference type="PANTHER" id="PTHR32308:SF0">
    <property type="entry name" value="HPCH_HPAI ALDOLASE_CITRATE LYASE DOMAIN-CONTAINING PROTEIN"/>
    <property type="match status" value="1"/>
</dbReference>
<dbReference type="InterPro" id="IPR005000">
    <property type="entry name" value="Aldolase/citrate-lyase_domain"/>
</dbReference>
<organism evidence="8 9">
    <name type="scientific">Sphingomonas psychrotolerans</name>
    <dbReference type="NCBI Taxonomy" id="1327635"/>
    <lineage>
        <taxon>Bacteria</taxon>
        <taxon>Pseudomonadati</taxon>
        <taxon>Pseudomonadota</taxon>
        <taxon>Alphaproteobacteria</taxon>
        <taxon>Sphingomonadales</taxon>
        <taxon>Sphingomonadaceae</taxon>
        <taxon>Sphingomonas</taxon>
    </lineage>
</organism>
<dbReference type="RefSeq" id="WP_100284048.1">
    <property type="nucleotide sequence ID" value="NZ_CP024923.1"/>
</dbReference>
<feature type="binding site" evidence="5">
    <location>
        <position position="131"/>
    </location>
    <ligand>
        <name>substrate</name>
    </ligand>
</feature>
<dbReference type="OrthoDB" id="9800547at2"/>
<dbReference type="AlphaFoldDB" id="A0A2K8MQH6"/>
<dbReference type="PIRSF" id="PIRSF015582">
    <property type="entry name" value="Cit_lyase_B"/>
    <property type="match status" value="1"/>
</dbReference>
<dbReference type="GO" id="GO:0006107">
    <property type="term" value="P:oxaloacetate metabolic process"/>
    <property type="evidence" value="ECO:0007669"/>
    <property type="project" value="TreeGrafter"/>
</dbReference>
<evidence type="ECO:0000256" key="4">
    <source>
        <dbReference type="ARBA" id="ARBA00022842"/>
    </source>
</evidence>
<sequence>MADPLIARSLLFAPGDSERKLAKAGASGADLVLLDLEDAVAPSNKAAARALVAGHLRSAERAQPQWVRVNPLDSAHALADLAAIVPGRPDGIMLPKATRADAERLHHYLTALEAAAGLTIGGIRTIVVATETAPALFGLGDYAGCPRLAALTWGAEDSATALGATDNRDENGEYDFPYQLFRALALAGAAAAGVTPIETIHGDFRDLDGLAKVAAKARRAGFRGMMAIHPDQVPVINRAFSPSEAEIERAGRIVAAFAANPGAGTIGLDGAMLDMPHLKRARAVLAMPRN</sequence>
<dbReference type="Proteomes" id="UP000229081">
    <property type="component" value="Chromosome"/>
</dbReference>
<protein>
    <submittedName>
        <fullName evidence="8">CoA ester lyase</fullName>
    </submittedName>
</protein>
<evidence type="ECO:0000256" key="1">
    <source>
        <dbReference type="ARBA" id="ARBA00001946"/>
    </source>
</evidence>
<feature type="binding site" evidence="6">
    <location>
        <position position="157"/>
    </location>
    <ligand>
        <name>Mg(2+)</name>
        <dbReference type="ChEBI" id="CHEBI:18420"/>
    </ligand>
</feature>
<evidence type="ECO:0000259" key="7">
    <source>
        <dbReference type="Pfam" id="PF03328"/>
    </source>
</evidence>
<dbReference type="InterPro" id="IPR040442">
    <property type="entry name" value="Pyrv_kinase-like_dom_sf"/>
</dbReference>
<feature type="binding site" evidence="6">
    <location>
        <position position="131"/>
    </location>
    <ligand>
        <name>Mg(2+)</name>
        <dbReference type="ChEBI" id="CHEBI:18420"/>
    </ligand>
</feature>
<comment type="similarity">
    <text evidence="2">Belongs to the HpcH/HpaI aldolase family.</text>
</comment>
<feature type="domain" description="HpcH/HpaI aldolase/citrate lyase" evidence="7">
    <location>
        <begin position="8"/>
        <end position="230"/>
    </location>
</feature>
<dbReference type="EMBL" id="CP024923">
    <property type="protein sequence ID" value="ATY34259.1"/>
    <property type="molecule type" value="Genomic_DNA"/>
</dbReference>
<dbReference type="PANTHER" id="PTHR32308">
    <property type="entry name" value="LYASE BETA SUBUNIT, PUTATIVE (AFU_ORTHOLOGUE AFUA_4G13030)-RELATED"/>
    <property type="match status" value="1"/>
</dbReference>
<dbReference type="InterPro" id="IPR011206">
    <property type="entry name" value="Citrate_lyase_beta/mcl1/mcl2"/>
</dbReference>
<keyword evidence="3 6" id="KW-0479">Metal-binding</keyword>
<evidence type="ECO:0000256" key="6">
    <source>
        <dbReference type="PIRSR" id="PIRSR015582-2"/>
    </source>
</evidence>
<dbReference type="GO" id="GO:0000287">
    <property type="term" value="F:magnesium ion binding"/>
    <property type="evidence" value="ECO:0007669"/>
    <property type="project" value="TreeGrafter"/>
</dbReference>
<reference evidence="8 9" key="1">
    <citation type="submission" date="2017-11" db="EMBL/GenBank/DDBJ databases">
        <title>Complete genome sequence of Sphingomonas sp. Strain Cra20, a psychrotolerant potential plant growth promoting rhizobacteria.</title>
        <authorList>
            <person name="Luo Y."/>
        </authorList>
    </citation>
    <scope>NUCLEOTIDE SEQUENCE [LARGE SCALE GENOMIC DNA]</scope>
    <source>
        <strain evidence="8 9">Cra20</strain>
    </source>
</reference>
<dbReference type="Pfam" id="PF03328">
    <property type="entry name" value="HpcH_HpaI"/>
    <property type="match status" value="1"/>
</dbReference>
<dbReference type="InterPro" id="IPR015813">
    <property type="entry name" value="Pyrv/PenolPyrv_kinase-like_dom"/>
</dbReference>
<proteinExistence type="inferred from homology"/>
<dbReference type="Gene3D" id="3.20.20.60">
    <property type="entry name" value="Phosphoenolpyruvate-binding domains"/>
    <property type="match status" value="1"/>
</dbReference>
<evidence type="ECO:0000256" key="5">
    <source>
        <dbReference type="PIRSR" id="PIRSR015582-1"/>
    </source>
</evidence>
<name>A0A2K8MQH6_9SPHN</name>
<evidence type="ECO:0000256" key="3">
    <source>
        <dbReference type="ARBA" id="ARBA00022723"/>
    </source>
</evidence>
<gene>
    <name evidence="8" type="ORF">CVN68_21745</name>
</gene>
<dbReference type="GO" id="GO:0016829">
    <property type="term" value="F:lyase activity"/>
    <property type="evidence" value="ECO:0007669"/>
    <property type="project" value="UniProtKB-KW"/>
</dbReference>
<dbReference type="SUPFAM" id="SSF51621">
    <property type="entry name" value="Phosphoenolpyruvate/pyruvate domain"/>
    <property type="match status" value="1"/>
</dbReference>
<feature type="binding site" evidence="5">
    <location>
        <position position="68"/>
    </location>
    <ligand>
        <name>substrate</name>
    </ligand>
</feature>
<keyword evidence="4 6" id="KW-0460">Magnesium</keyword>
<evidence type="ECO:0000256" key="2">
    <source>
        <dbReference type="ARBA" id="ARBA00005568"/>
    </source>
</evidence>
<dbReference type="KEGG" id="sphc:CVN68_21745"/>